<organism evidence="1 2">
    <name type="scientific">Morococcus cerebrosus</name>
    <dbReference type="NCBI Taxonomy" id="1056807"/>
    <lineage>
        <taxon>Bacteria</taxon>
        <taxon>Pseudomonadati</taxon>
        <taxon>Pseudomonadota</taxon>
        <taxon>Betaproteobacteria</taxon>
        <taxon>Neisseriales</taxon>
        <taxon>Neisseriaceae</taxon>
        <taxon>Morococcus</taxon>
    </lineage>
</organism>
<dbReference type="AlphaFoldDB" id="A0A0C1GGU2"/>
<name>A0A0C1GGU2_9NEIS</name>
<protein>
    <submittedName>
        <fullName evidence="1">Uncharacterized protein</fullName>
    </submittedName>
</protein>
<accession>A0A0C1GGU2</accession>
<gene>
    <name evidence="1" type="ORF">MCC93_26710</name>
</gene>
<sequence length="42" mass="5019">MFSDDLFASRGRLKMGLLQFTLFWAITEAVDRMLIRISLRLW</sequence>
<evidence type="ECO:0000313" key="2">
    <source>
        <dbReference type="Proteomes" id="UP000031390"/>
    </source>
</evidence>
<dbReference type="Proteomes" id="UP000031390">
    <property type="component" value="Unassembled WGS sequence"/>
</dbReference>
<reference evidence="1 2" key="1">
    <citation type="submission" date="2014-12" db="EMBL/GenBank/DDBJ databases">
        <title>Genome sequence of Morococcus cerebrosus.</title>
        <authorList>
            <person name="Shin S.-K."/>
            <person name="Yi H."/>
        </authorList>
    </citation>
    <scope>NUCLEOTIDE SEQUENCE [LARGE SCALE GENOMIC DNA]</scope>
    <source>
        <strain evidence="1 2">CIP 81.93</strain>
    </source>
</reference>
<dbReference type="EMBL" id="JUFZ01000145">
    <property type="protein sequence ID" value="KIC05875.1"/>
    <property type="molecule type" value="Genomic_DNA"/>
</dbReference>
<evidence type="ECO:0000313" key="1">
    <source>
        <dbReference type="EMBL" id="KIC05875.1"/>
    </source>
</evidence>
<comment type="caution">
    <text evidence="1">The sequence shown here is derived from an EMBL/GenBank/DDBJ whole genome shotgun (WGS) entry which is preliminary data.</text>
</comment>
<proteinExistence type="predicted"/>